<keyword evidence="3" id="KW-1185">Reference proteome</keyword>
<name>A0A518G3C8_9BACT</name>
<evidence type="ECO:0000313" key="3">
    <source>
        <dbReference type="Proteomes" id="UP000318017"/>
    </source>
</evidence>
<accession>A0A518G3C8</accession>
<organism evidence="2 3">
    <name type="scientific">Aureliella helgolandensis</name>
    <dbReference type="NCBI Taxonomy" id="2527968"/>
    <lineage>
        <taxon>Bacteria</taxon>
        <taxon>Pseudomonadati</taxon>
        <taxon>Planctomycetota</taxon>
        <taxon>Planctomycetia</taxon>
        <taxon>Pirellulales</taxon>
        <taxon>Pirellulaceae</taxon>
        <taxon>Aureliella</taxon>
    </lineage>
</organism>
<dbReference type="AlphaFoldDB" id="A0A518G3C8"/>
<dbReference type="EMBL" id="CP036298">
    <property type="protein sequence ID" value="QDV23085.1"/>
    <property type="molecule type" value="Genomic_DNA"/>
</dbReference>
<feature type="region of interest" description="Disordered" evidence="1">
    <location>
        <begin position="1"/>
        <end position="41"/>
    </location>
</feature>
<dbReference type="KEGG" id="ahel:Q31a_13800"/>
<dbReference type="Proteomes" id="UP000318017">
    <property type="component" value="Chromosome"/>
</dbReference>
<dbReference type="RefSeq" id="WP_197356315.1">
    <property type="nucleotide sequence ID" value="NZ_CP036298.1"/>
</dbReference>
<feature type="compositionally biased region" description="Basic and acidic residues" evidence="1">
    <location>
        <begin position="1"/>
        <end position="10"/>
    </location>
</feature>
<gene>
    <name evidence="2" type="ORF">Q31a_13800</name>
</gene>
<proteinExistence type="predicted"/>
<sequence length="58" mass="5969">MAFDAVDRQTSEATIVSPQGKETKKVSLSAPSGMTPAVTGGNKELSISKTLNLAAPVH</sequence>
<evidence type="ECO:0000256" key="1">
    <source>
        <dbReference type="SAM" id="MobiDB-lite"/>
    </source>
</evidence>
<protein>
    <submittedName>
        <fullName evidence="2">Uncharacterized protein</fullName>
    </submittedName>
</protein>
<reference evidence="2 3" key="1">
    <citation type="submission" date="2019-02" db="EMBL/GenBank/DDBJ databases">
        <title>Deep-cultivation of Planctomycetes and their phenomic and genomic characterization uncovers novel biology.</title>
        <authorList>
            <person name="Wiegand S."/>
            <person name="Jogler M."/>
            <person name="Boedeker C."/>
            <person name="Pinto D."/>
            <person name="Vollmers J."/>
            <person name="Rivas-Marin E."/>
            <person name="Kohn T."/>
            <person name="Peeters S.H."/>
            <person name="Heuer A."/>
            <person name="Rast P."/>
            <person name="Oberbeckmann S."/>
            <person name="Bunk B."/>
            <person name="Jeske O."/>
            <person name="Meyerdierks A."/>
            <person name="Storesund J.E."/>
            <person name="Kallscheuer N."/>
            <person name="Luecker S."/>
            <person name="Lage O.M."/>
            <person name="Pohl T."/>
            <person name="Merkel B.J."/>
            <person name="Hornburger P."/>
            <person name="Mueller R.-W."/>
            <person name="Bruemmer F."/>
            <person name="Labrenz M."/>
            <person name="Spormann A.M."/>
            <person name="Op den Camp H."/>
            <person name="Overmann J."/>
            <person name="Amann R."/>
            <person name="Jetten M.S.M."/>
            <person name="Mascher T."/>
            <person name="Medema M.H."/>
            <person name="Devos D.P."/>
            <person name="Kaster A.-K."/>
            <person name="Ovreas L."/>
            <person name="Rohde M."/>
            <person name="Galperin M.Y."/>
            <person name="Jogler C."/>
        </authorList>
    </citation>
    <scope>NUCLEOTIDE SEQUENCE [LARGE SCALE GENOMIC DNA]</scope>
    <source>
        <strain evidence="2 3">Q31a</strain>
    </source>
</reference>
<evidence type="ECO:0000313" key="2">
    <source>
        <dbReference type="EMBL" id="QDV23085.1"/>
    </source>
</evidence>